<proteinExistence type="predicted"/>
<evidence type="ECO:0000313" key="3">
    <source>
        <dbReference type="EMBL" id="VDR42002.1"/>
    </source>
</evidence>
<feature type="transmembrane region" description="Helical" evidence="1">
    <location>
        <begin position="150"/>
        <end position="173"/>
    </location>
</feature>
<dbReference type="OrthoDB" id="398036at2"/>
<reference evidence="3 4" key="1">
    <citation type="submission" date="2018-12" db="EMBL/GenBank/DDBJ databases">
        <authorList>
            <consortium name="Pathogen Informatics"/>
        </authorList>
    </citation>
    <scope>NUCLEOTIDE SEQUENCE [LARGE SCALE GENOMIC DNA]</scope>
    <source>
        <strain evidence="3 4">NCTC10126</strain>
    </source>
</reference>
<gene>
    <name evidence="3" type="ORF">NCTC10126_00496</name>
    <name evidence="2" type="ORF">NPA07_05395</name>
</gene>
<feature type="transmembrane region" description="Helical" evidence="1">
    <location>
        <begin position="94"/>
        <end position="114"/>
    </location>
</feature>
<dbReference type="EMBL" id="UZVY01000001">
    <property type="protein sequence ID" value="VDR42002.1"/>
    <property type="molecule type" value="Genomic_DNA"/>
</dbReference>
<evidence type="ECO:0000256" key="1">
    <source>
        <dbReference type="SAM" id="Phobius"/>
    </source>
</evidence>
<protein>
    <submittedName>
        <fullName evidence="2">Bax inhibitor-1 family protein</fullName>
    </submittedName>
</protein>
<evidence type="ECO:0000313" key="2">
    <source>
        <dbReference type="EMBL" id="UUD35208.1"/>
    </source>
</evidence>
<keyword evidence="5" id="KW-1185">Reference proteome</keyword>
<keyword evidence="1" id="KW-1133">Transmembrane helix</keyword>
<accession>A0A3P8LI44</accession>
<keyword evidence="1" id="KW-0472">Membrane</keyword>
<dbReference type="Proteomes" id="UP000280036">
    <property type="component" value="Unassembled WGS sequence"/>
</dbReference>
<reference evidence="2" key="2">
    <citation type="submission" date="2022-07" db="EMBL/GenBank/DDBJ databases">
        <title>Complete genome of Mycoplasma caviae type strain G122.</title>
        <authorList>
            <person name="Spergser J."/>
        </authorList>
    </citation>
    <scope>NUCLEOTIDE SEQUENCE</scope>
    <source>
        <strain evidence="2">G122</strain>
    </source>
</reference>
<feature type="transmembrane region" description="Helical" evidence="1">
    <location>
        <begin position="179"/>
        <end position="200"/>
    </location>
</feature>
<dbReference type="Proteomes" id="UP001058569">
    <property type="component" value="Chromosome"/>
</dbReference>
<organism evidence="3 4">
    <name type="scientific">Mycoplasmopsis caviae</name>
    <dbReference type="NCBI Taxonomy" id="55603"/>
    <lineage>
        <taxon>Bacteria</taxon>
        <taxon>Bacillati</taxon>
        <taxon>Mycoplasmatota</taxon>
        <taxon>Mycoplasmoidales</taxon>
        <taxon>Metamycoplasmataceae</taxon>
        <taxon>Mycoplasmopsis</taxon>
    </lineage>
</organism>
<feature type="transmembrane region" description="Helical" evidence="1">
    <location>
        <begin position="120"/>
        <end position="143"/>
    </location>
</feature>
<dbReference type="AlphaFoldDB" id="A0A3P8LI44"/>
<dbReference type="RefSeq" id="WP_126118239.1">
    <property type="nucleotide sequence ID" value="NZ_CP101806.1"/>
</dbReference>
<keyword evidence="1" id="KW-0812">Transmembrane</keyword>
<dbReference type="NCBIfam" id="NF045951">
    <property type="entry name" value="MAG0110_fam"/>
    <property type="match status" value="1"/>
</dbReference>
<evidence type="ECO:0000313" key="5">
    <source>
        <dbReference type="Proteomes" id="UP001058569"/>
    </source>
</evidence>
<sequence length="251" mass="29203">MKNYEQLNNNDLNIVDNTLVRKNTFLGYTLLWFTFCMVISFTTAFAATYNMVTVVNYFVNHYYSWILGGVLTIALLFIYMFLGPKMHLGISIPIVTIIMMGFGLFALSVPLYYAKYTLDWWKLYLVLFLPAGFMLIMGTLAATNKINLSMLWVPLIVLFVAIITLSIVSWFVFSDWLVSLISGLGVLLMVIYMGIDWLLINKFNKVYSDFINTEETKKEMIRMSLFFGFKLAYDYIYCVLYLIRLFSNFKN</sequence>
<feature type="transmembrane region" description="Helical" evidence="1">
    <location>
        <begin position="221"/>
        <end position="243"/>
    </location>
</feature>
<evidence type="ECO:0000313" key="4">
    <source>
        <dbReference type="Proteomes" id="UP000280036"/>
    </source>
</evidence>
<feature type="transmembrane region" description="Helical" evidence="1">
    <location>
        <begin position="30"/>
        <end position="50"/>
    </location>
</feature>
<dbReference type="EMBL" id="CP101806">
    <property type="protein sequence ID" value="UUD35208.1"/>
    <property type="molecule type" value="Genomic_DNA"/>
</dbReference>
<feature type="transmembrane region" description="Helical" evidence="1">
    <location>
        <begin position="62"/>
        <end position="82"/>
    </location>
</feature>
<name>A0A3P8LI44_9BACT</name>